<evidence type="ECO:0000313" key="1">
    <source>
        <dbReference type="EMBL" id="KAF7370397.1"/>
    </source>
</evidence>
<dbReference type="Proteomes" id="UP000623467">
    <property type="component" value="Unassembled WGS sequence"/>
</dbReference>
<organism evidence="1 2">
    <name type="scientific">Mycena sanguinolenta</name>
    <dbReference type="NCBI Taxonomy" id="230812"/>
    <lineage>
        <taxon>Eukaryota</taxon>
        <taxon>Fungi</taxon>
        <taxon>Dikarya</taxon>
        <taxon>Basidiomycota</taxon>
        <taxon>Agaricomycotina</taxon>
        <taxon>Agaricomycetes</taxon>
        <taxon>Agaricomycetidae</taxon>
        <taxon>Agaricales</taxon>
        <taxon>Marasmiineae</taxon>
        <taxon>Mycenaceae</taxon>
        <taxon>Mycena</taxon>
    </lineage>
</organism>
<evidence type="ECO:0000313" key="2">
    <source>
        <dbReference type="Proteomes" id="UP000623467"/>
    </source>
</evidence>
<reference evidence="1" key="1">
    <citation type="submission" date="2020-05" db="EMBL/GenBank/DDBJ databases">
        <title>Mycena genomes resolve the evolution of fungal bioluminescence.</title>
        <authorList>
            <person name="Tsai I.J."/>
        </authorList>
    </citation>
    <scope>NUCLEOTIDE SEQUENCE</scope>
    <source>
        <strain evidence="1">160909Yilan</strain>
    </source>
</reference>
<keyword evidence="2" id="KW-1185">Reference proteome</keyword>
<dbReference type="OrthoDB" id="2992489at2759"/>
<protein>
    <submittedName>
        <fullName evidence="1">Uncharacterized protein</fullName>
    </submittedName>
</protein>
<proteinExistence type="predicted"/>
<accession>A0A8H6Z3Z3</accession>
<dbReference type="EMBL" id="JACAZH010000004">
    <property type="protein sequence ID" value="KAF7370397.1"/>
    <property type="molecule type" value="Genomic_DNA"/>
</dbReference>
<dbReference type="AlphaFoldDB" id="A0A8H6Z3Z3"/>
<name>A0A8H6Z3Z3_9AGAR</name>
<comment type="caution">
    <text evidence="1">The sequence shown here is derived from an EMBL/GenBank/DDBJ whole genome shotgun (WGS) entry which is preliminary data.</text>
</comment>
<gene>
    <name evidence="1" type="ORF">MSAN_00671200</name>
</gene>
<sequence>MAAPNPRAHLKSVTAAVTVHVQSAAYNPPSLPITPQDHWPSMLDESSVNTLFLEERLAAGKEVLKSVLFTLVSEMQAFRGRPPAFTQVRSTVYFAASKTDELQIICDAVSSRDVLREILFKTDPEVANLGEEEIESGFHYLVGYLWGRASEEIKYLTPTVRPMFAPLLPVAATAYDAYQHRPATVKKLQQRDLVRKDGIVTFLKKVKAHQAPHLENLHASSYAKPESAVYCSRSSPEIVALDLDTVTCLNPALLARRQPPSPSTPRQSFLPLPQPYGRGPYAVRTSPHTGELALSAGFPWMSEGCTGVWASLASPSGLEAELMSLNLSFERPGFKFPRPRCEQ</sequence>